<feature type="transmembrane region" description="Helical" evidence="1">
    <location>
        <begin position="275"/>
        <end position="296"/>
    </location>
</feature>
<dbReference type="AlphaFoldDB" id="A0AAU7GEE3"/>
<evidence type="ECO:0000256" key="1">
    <source>
        <dbReference type="SAM" id="Phobius"/>
    </source>
</evidence>
<feature type="transmembrane region" description="Helical" evidence="1">
    <location>
        <begin position="193"/>
        <end position="216"/>
    </location>
</feature>
<proteinExistence type="predicted"/>
<feature type="transmembrane region" description="Helical" evidence="1">
    <location>
        <begin position="377"/>
        <end position="405"/>
    </location>
</feature>
<keyword evidence="1" id="KW-0812">Transmembrane</keyword>
<evidence type="ECO:0000313" key="2">
    <source>
        <dbReference type="EMBL" id="XBM48438.1"/>
    </source>
</evidence>
<feature type="transmembrane region" description="Helical" evidence="1">
    <location>
        <begin position="432"/>
        <end position="454"/>
    </location>
</feature>
<organism evidence="2">
    <name type="scientific">Leifsonia sp. NPDC080035</name>
    <dbReference type="NCBI Taxonomy" id="3143936"/>
    <lineage>
        <taxon>Bacteria</taxon>
        <taxon>Bacillati</taxon>
        <taxon>Actinomycetota</taxon>
        <taxon>Actinomycetes</taxon>
        <taxon>Micrococcales</taxon>
        <taxon>Microbacteriaceae</taxon>
        <taxon>Leifsonia</taxon>
    </lineage>
</organism>
<sequence length="566" mass="60975">MAGVVTVIGLLVRRLATREPVAPAVWGWAMDALFVPIGFASLLLIVAYPIGSSFLAGAWLRDVHWERSFAHLGEDLFRSLREADGPLQGWEKGVLRTLTVGRDLPVHRSDEGVIRAVGLLTGGLRTSSERDKMLALRDILLYRAVLRVLDEVSDAPYDRDLARRWLRARARRDGTIVATSRSTFLRMWSRHTAVLVGTISAVALFLGTFFGLAWWVVQAMINGGAGPEITADWTGLTGAVVTFATVVSVAAALTWRLVRALVAVYPGPARMIRKLVLWVGALALLALTAQFTFAFLHYDPNTWEDADPSVSRVASSLFLVTVLGAVLYGCIRYAVRPRTRAGVQKSMSLRVFALTGVSYAGAGLVAVLAAAVPPVAWLAAVVGWLLVVLLLGTVVSGVAAGSVYLHERFARWRALADDGVVIGRLGFREWQAWAWLGIAGAPLLAEWLLAALGVKGDSAVALYVSVGAVLLAAAAILWFVVFGVLGLVFLVRVNVAYSRAHPPAPADAPVVMVSYDRLVHEAFVEHPLGVLQHGAQRFLVEDPRQPGTLRVAARDAGERGAEPSAT</sequence>
<dbReference type="EMBL" id="CP157390">
    <property type="protein sequence ID" value="XBM48438.1"/>
    <property type="molecule type" value="Genomic_DNA"/>
</dbReference>
<gene>
    <name evidence="2" type="ORF">AAME72_00945</name>
</gene>
<protein>
    <submittedName>
        <fullName evidence="2">Uncharacterized protein</fullName>
    </submittedName>
</protein>
<feature type="transmembrane region" description="Helical" evidence="1">
    <location>
        <begin position="460"/>
        <end position="491"/>
    </location>
</feature>
<feature type="transmembrane region" description="Helical" evidence="1">
    <location>
        <begin position="316"/>
        <end position="335"/>
    </location>
</feature>
<keyword evidence="1" id="KW-1133">Transmembrane helix</keyword>
<feature type="transmembrane region" description="Helical" evidence="1">
    <location>
        <begin position="34"/>
        <end position="60"/>
    </location>
</feature>
<accession>A0AAU7GEE3</accession>
<name>A0AAU7GEE3_9MICO</name>
<dbReference type="RefSeq" id="WP_348788388.1">
    <property type="nucleotide sequence ID" value="NZ_CP157390.1"/>
</dbReference>
<feature type="transmembrane region" description="Helical" evidence="1">
    <location>
        <begin position="347"/>
        <end position="371"/>
    </location>
</feature>
<feature type="transmembrane region" description="Helical" evidence="1">
    <location>
        <begin position="236"/>
        <end position="255"/>
    </location>
</feature>
<keyword evidence="1" id="KW-0472">Membrane</keyword>
<reference evidence="2" key="1">
    <citation type="submission" date="2024-05" db="EMBL/GenBank/DDBJ databases">
        <title>The Natural Products Discovery Center: Release of the First 8490 Sequenced Strains for Exploring Actinobacteria Biosynthetic Diversity.</title>
        <authorList>
            <person name="Kalkreuter E."/>
            <person name="Kautsar S.A."/>
            <person name="Yang D."/>
            <person name="Bader C.D."/>
            <person name="Teijaro C.N."/>
            <person name="Fluegel L."/>
            <person name="Davis C.M."/>
            <person name="Simpson J.R."/>
            <person name="Lauterbach L."/>
            <person name="Steele A.D."/>
            <person name="Gui C."/>
            <person name="Meng S."/>
            <person name="Li G."/>
            <person name="Viehrig K."/>
            <person name="Ye F."/>
            <person name="Su P."/>
            <person name="Kiefer A.F."/>
            <person name="Nichols A."/>
            <person name="Cepeda A.J."/>
            <person name="Yan W."/>
            <person name="Fan B."/>
            <person name="Jiang Y."/>
            <person name="Adhikari A."/>
            <person name="Zheng C.-J."/>
            <person name="Schuster L."/>
            <person name="Cowan T.M."/>
            <person name="Smanski M.J."/>
            <person name="Chevrette M.G."/>
            <person name="de Carvalho L.P.S."/>
            <person name="Shen B."/>
        </authorList>
    </citation>
    <scope>NUCLEOTIDE SEQUENCE</scope>
    <source>
        <strain evidence="2">NPDC080035</strain>
    </source>
</reference>